<keyword evidence="2" id="KW-0326">Glycosidase</keyword>
<sequence>MQVGTEVAFKLDITDVFVKEATLVMYQDDYQNYQEQQLVYQYDTQDFKTQIQLQQPGLYFYYFKIVYLADNTEKTCYYGSFAQGGWGQIYQQVQDVQTYQLTCFKQPARTPKWYQEGIFYQIFPDRFANGNPHGEINSPKKNSFLYATQEDDPYYIVNKKGEIVRWDFFGGNFKGIMQKIPYLKKLGVTGIYLNPIFEASSNHRYDTSDYLKIDAMLGTQADFEELLSQLHAADIRVILDGVFNHVGQNSRYFNARQLYGPQEGATQNLQSPYYSWFDFEKYPTKYASWWGISDLPTIKKDCLAYQNFIAGTAKTSVLSYWNQFQIDGWRLDVVDELTPAFVHKIRQNLAQYPEKVLLGEVWEDASNKMAYGQRRDYIQGDNLHGVMNYPLRQAILDIFSNDVNLADVCQRMMSLRENYPWDFYLNSLNNLGTHDTVRIKTALQNNQAKLKLAFLLLFILPGVPCLYYGDEVGLTGGKDPDNRKFYPWGREDHDLLAEVQSLSLRRQQESVLRTGDLCLYNTEHLILIGRYQAQKAQVYVINPTEKTVQDEQTLWSYHDELQLAPLLKEKLQDIKLAPYEYQVLEFRV</sequence>
<dbReference type="SUPFAM" id="SSF51445">
    <property type="entry name" value="(Trans)glycosidases"/>
    <property type="match status" value="1"/>
</dbReference>
<dbReference type="GO" id="GO:0005975">
    <property type="term" value="P:carbohydrate metabolic process"/>
    <property type="evidence" value="ECO:0007669"/>
    <property type="project" value="InterPro"/>
</dbReference>
<dbReference type="AlphaFoldDB" id="A0A0R2KKT8"/>
<accession>A0A0R2KKT8</accession>
<dbReference type="InterPro" id="IPR045857">
    <property type="entry name" value="O16G_dom_2"/>
</dbReference>
<dbReference type="InterPro" id="IPR006047">
    <property type="entry name" value="GH13_cat_dom"/>
</dbReference>
<dbReference type="CDD" id="cd11338">
    <property type="entry name" value="AmyAc_CMD"/>
    <property type="match status" value="1"/>
</dbReference>
<keyword evidence="5" id="KW-1185">Reference proteome</keyword>
<dbReference type="EMBL" id="JQBZ01000007">
    <property type="protein sequence ID" value="KRN89987.1"/>
    <property type="molecule type" value="Genomic_DNA"/>
</dbReference>
<dbReference type="PATRIC" id="fig|1122146.4.peg.1142"/>
<dbReference type="STRING" id="1122146.IV53_GL001105"/>
<keyword evidence="1 4" id="KW-0378">Hydrolase</keyword>
<reference evidence="4 5" key="1">
    <citation type="journal article" date="2015" name="Genome Announc.">
        <title>Expanding the biotechnology potential of lactobacilli through comparative genomics of 213 strains and associated genera.</title>
        <authorList>
            <person name="Sun Z."/>
            <person name="Harris H.M."/>
            <person name="McCann A."/>
            <person name="Guo C."/>
            <person name="Argimon S."/>
            <person name="Zhang W."/>
            <person name="Yang X."/>
            <person name="Jeffery I.B."/>
            <person name="Cooney J.C."/>
            <person name="Kagawa T.F."/>
            <person name="Liu W."/>
            <person name="Song Y."/>
            <person name="Salvetti E."/>
            <person name="Wrobel A."/>
            <person name="Rasinkangas P."/>
            <person name="Parkhill J."/>
            <person name="Rea M.C."/>
            <person name="O'Sullivan O."/>
            <person name="Ritari J."/>
            <person name="Douillard F.P."/>
            <person name="Paul Ross R."/>
            <person name="Yang R."/>
            <person name="Briner A.E."/>
            <person name="Felis G.E."/>
            <person name="de Vos W.M."/>
            <person name="Barrangou R."/>
            <person name="Klaenhammer T.R."/>
            <person name="Caufield P.W."/>
            <person name="Cui Y."/>
            <person name="Zhang H."/>
            <person name="O'Toole P.W."/>
        </authorList>
    </citation>
    <scope>NUCLEOTIDE SEQUENCE [LARGE SCALE GENOMIC DNA]</scope>
    <source>
        <strain evidence="4 5">DSM 22408</strain>
    </source>
</reference>
<dbReference type="Gene3D" id="3.20.20.80">
    <property type="entry name" value="Glycosidases"/>
    <property type="match status" value="1"/>
</dbReference>
<evidence type="ECO:0000313" key="5">
    <source>
        <dbReference type="Proteomes" id="UP000051500"/>
    </source>
</evidence>
<dbReference type="GO" id="GO:0016798">
    <property type="term" value="F:hydrolase activity, acting on glycosyl bonds"/>
    <property type="evidence" value="ECO:0007669"/>
    <property type="project" value="UniProtKB-KW"/>
</dbReference>
<feature type="domain" description="Glycosyl hydrolase family 13 catalytic" evidence="3">
    <location>
        <begin position="121"/>
        <end position="506"/>
    </location>
</feature>
<dbReference type="InterPro" id="IPR017853">
    <property type="entry name" value="GH"/>
</dbReference>
<evidence type="ECO:0000259" key="3">
    <source>
        <dbReference type="SMART" id="SM00642"/>
    </source>
</evidence>
<dbReference type="SMART" id="SM00642">
    <property type="entry name" value="Aamy"/>
    <property type="match status" value="1"/>
</dbReference>
<dbReference type="Proteomes" id="UP000051500">
    <property type="component" value="Unassembled WGS sequence"/>
</dbReference>
<evidence type="ECO:0000313" key="4">
    <source>
        <dbReference type="EMBL" id="KRN89987.1"/>
    </source>
</evidence>
<name>A0A0R2KKT8_9LACO</name>
<dbReference type="eggNOG" id="COG0366">
    <property type="taxonomic scope" value="Bacteria"/>
</dbReference>
<dbReference type="Pfam" id="PF00128">
    <property type="entry name" value="Alpha-amylase"/>
    <property type="match status" value="1"/>
</dbReference>
<protein>
    <submittedName>
        <fullName evidence="4">Glucan 1,4-alpha-maltohydrolase</fullName>
    </submittedName>
</protein>
<evidence type="ECO:0000256" key="1">
    <source>
        <dbReference type="ARBA" id="ARBA00022801"/>
    </source>
</evidence>
<proteinExistence type="predicted"/>
<gene>
    <name evidence="4" type="ORF">IV53_GL001105</name>
</gene>
<comment type="caution">
    <text evidence="4">The sequence shown here is derived from an EMBL/GenBank/DDBJ whole genome shotgun (WGS) entry which is preliminary data.</text>
</comment>
<dbReference type="PANTHER" id="PTHR10357:SF210">
    <property type="entry name" value="MALTODEXTRIN GLUCOSIDASE"/>
    <property type="match status" value="1"/>
</dbReference>
<organism evidence="4 5">
    <name type="scientific">Ligilactobacillus ceti DSM 22408</name>
    <dbReference type="NCBI Taxonomy" id="1122146"/>
    <lineage>
        <taxon>Bacteria</taxon>
        <taxon>Bacillati</taxon>
        <taxon>Bacillota</taxon>
        <taxon>Bacilli</taxon>
        <taxon>Lactobacillales</taxon>
        <taxon>Lactobacillaceae</taxon>
        <taxon>Ligilactobacillus</taxon>
    </lineage>
</organism>
<dbReference type="PANTHER" id="PTHR10357">
    <property type="entry name" value="ALPHA-AMYLASE FAMILY MEMBER"/>
    <property type="match status" value="1"/>
</dbReference>
<dbReference type="Gene3D" id="3.90.400.10">
    <property type="entry name" value="Oligo-1,6-glucosidase, Domain 2"/>
    <property type="match status" value="1"/>
</dbReference>
<evidence type="ECO:0000256" key="2">
    <source>
        <dbReference type="ARBA" id="ARBA00023295"/>
    </source>
</evidence>